<reference evidence="4" key="1">
    <citation type="submission" date="2022-03" db="EMBL/GenBank/DDBJ databases">
        <authorList>
            <person name="Martin C."/>
        </authorList>
    </citation>
    <scope>NUCLEOTIDE SEQUENCE</scope>
</reference>
<evidence type="ECO:0000313" key="4">
    <source>
        <dbReference type="EMBL" id="CAH1802848.1"/>
    </source>
</evidence>
<evidence type="ECO:0000256" key="1">
    <source>
        <dbReference type="ARBA" id="ARBA00022723"/>
    </source>
</evidence>
<dbReference type="OrthoDB" id="5948275at2759"/>
<proteinExistence type="predicted"/>
<dbReference type="GO" id="GO:0016818">
    <property type="term" value="F:hydrolase activity, acting on acid anhydrides, in phosphorus-containing anhydrides"/>
    <property type="evidence" value="ECO:0007669"/>
    <property type="project" value="InterPro"/>
</dbReference>
<dbReference type="AlphaFoldDB" id="A0A8S4QBD6"/>
<sequence length="195" mass="21975">MSSLMPLHCCSVNCQRTKLILNFLCSVMTTYLFQIGMIDINDLPIGCNCLRSTPNAIRLVVCVPAQTRCAMHFTQKMASEHEKTFHFESTIRGYHEYKDTCDIKIGESVYCCIDEDNAYDKNATFVKKNDKIVGHVPRENANIFKFFLKRGGTISGKIVGKRLNKGKGLEIPVVYVLKGRAADINKLESLLKSTQ</sequence>
<feature type="domain" description="HIRAN" evidence="3">
    <location>
        <begin position="86"/>
        <end position="162"/>
    </location>
</feature>
<dbReference type="InterPro" id="IPR014905">
    <property type="entry name" value="HIRAN"/>
</dbReference>
<evidence type="ECO:0000256" key="2">
    <source>
        <dbReference type="ARBA" id="ARBA00022801"/>
    </source>
</evidence>
<gene>
    <name evidence="4" type="ORF">OFUS_LOCUS26490</name>
</gene>
<keyword evidence="1" id="KW-0479">Metal-binding</keyword>
<keyword evidence="2" id="KW-0378">Hydrolase</keyword>
<dbReference type="EMBL" id="CAIIXF020000134">
    <property type="protein sequence ID" value="CAH1802848.1"/>
    <property type="molecule type" value="Genomic_DNA"/>
</dbReference>
<name>A0A8S4QBD6_OWEFU</name>
<keyword evidence="5" id="KW-1185">Reference proteome</keyword>
<dbReference type="Pfam" id="PF08797">
    <property type="entry name" value="HIRAN"/>
    <property type="match status" value="1"/>
</dbReference>
<comment type="caution">
    <text evidence="4">The sequence shown here is derived from an EMBL/GenBank/DDBJ whole genome shotgun (WGS) entry which is preliminary data.</text>
</comment>
<organism evidence="4 5">
    <name type="scientific">Owenia fusiformis</name>
    <name type="common">Polychaete worm</name>
    <dbReference type="NCBI Taxonomy" id="6347"/>
    <lineage>
        <taxon>Eukaryota</taxon>
        <taxon>Metazoa</taxon>
        <taxon>Spiralia</taxon>
        <taxon>Lophotrochozoa</taxon>
        <taxon>Annelida</taxon>
        <taxon>Polychaeta</taxon>
        <taxon>Sedentaria</taxon>
        <taxon>Canalipalpata</taxon>
        <taxon>Sabellida</taxon>
        <taxon>Oweniida</taxon>
        <taxon>Oweniidae</taxon>
        <taxon>Owenia</taxon>
    </lineage>
</organism>
<evidence type="ECO:0000259" key="3">
    <source>
        <dbReference type="Pfam" id="PF08797"/>
    </source>
</evidence>
<dbReference type="GO" id="GO:0008270">
    <property type="term" value="F:zinc ion binding"/>
    <property type="evidence" value="ECO:0007669"/>
    <property type="project" value="InterPro"/>
</dbReference>
<dbReference type="GO" id="GO:0003676">
    <property type="term" value="F:nucleic acid binding"/>
    <property type="evidence" value="ECO:0007669"/>
    <property type="project" value="InterPro"/>
</dbReference>
<accession>A0A8S4QBD6</accession>
<evidence type="ECO:0000313" key="5">
    <source>
        <dbReference type="Proteomes" id="UP000749559"/>
    </source>
</evidence>
<protein>
    <recommendedName>
        <fullName evidence="3">HIRAN domain-containing protein</fullName>
    </recommendedName>
</protein>
<dbReference type="Gene3D" id="3.30.70.2330">
    <property type="match status" value="1"/>
</dbReference>
<dbReference type="Proteomes" id="UP000749559">
    <property type="component" value="Unassembled WGS sequence"/>
</dbReference>